<dbReference type="PANTHER" id="PTHR21666">
    <property type="entry name" value="PEPTIDASE-RELATED"/>
    <property type="match status" value="1"/>
</dbReference>
<keyword evidence="5" id="KW-1185">Reference proteome</keyword>
<feature type="region of interest" description="Disordered" evidence="1">
    <location>
        <begin position="55"/>
        <end position="76"/>
    </location>
</feature>
<reference evidence="5" key="1">
    <citation type="submission" date="2016-11" db="EMBL/GenBank/DDBJ databases">
        <authorList>
            <person name="Varghese N."/>
            <person name="Submissions S."/>
        </authorList>
    </citation>
    <scope>NUCLEOTIDE SEQUENCE [LARGE SCALE GENOMIC DNA]</scope>
    <source>
        <strain evidence="5">DSM 26884</strain>
    </source>
</reference>
<dbReference type="Gene3D" id="2.70.70.10">
    <property type="entry name" value="Glucose Permease (Domain IIA)"/>
    <property type="match status" value="1"/>
</dbReference>
<protein>
    <submittedName>
        <fullName evidence="4">Peptidase family M23</fullName>
    </submittedName>
</protein>
<dbReference type="InterPro" id="IPR050570">
    <property type="entry name" value="Cell_wall_metabolism_enzyme"/>
</dbReference>
<dbReference type="Pfam" id="PF01551">
    <property type="entry name" value="Peptidase_M23"/>
    <property type="match status" value="1"/>
</dbReference>
<keyword evidence="2" id="KW-0732">Signal</keyword>
<accession>A0A1M6BM65</accession>
<feature type="signal peptide" evidence="2">
    <location>
        <begin position="1"/>
        <end position="44"/>
    </location>
</feature>
<dbReference type="GO" id="GO:0004222">
    <property type="term" value="F:metalloendopeptidase activity"/>
    <property type="evidence" value="ECO:0007669"/>
    <property type="project" value="TreeGrafter"/>
</dbReference>
<evidence type="ECO:0000256" key="1">
    <source>
        <dbReference type="SAM" id="MobiDB-lite"/>
    </source>
</evidence>
<dbReference type="InterPro" id="IPR016047">
    <property type="entry name" value="M23ase_b-sheet_dom"/>
</dbReference>
<feature type="domain" description="M23ase beta-sheet core" evidence="3">
    <location>
        <begin position="127"/>
        <end position="219"/>
    </location>
</feature>
<dbReference type="EMBL" id="FQZN01000003">
    <property type="protein sequence ID" value="SHI49802.1"/>
    <property type="molecule type" value="Genomic_DNA"/>
</dbReference>
<organism evidence="4 5">
    <name type="scientific">Bacteroides stercorirosoris</name>
    <dbReference type="NCBI Taxonomy" id="871324"/>
    <lineage>
        <taxon>Bacteria</taxon>
        <taxon>Pseudomonadati</taxon>
        <taxon>Bacteroidota</taxon>
        <taxon>Bacteroidia</taxon>
        <taxon>Bacteroidales</taxon>
        <taxon>Bacteroidaceae</taxon>
        <taxon>Bacteroides</taxon>
    </lineage>
</organism>
<dbReference type="AlphaFoldDB" id="A0A1M6BM65"/>
<evidence type="ECO:0000313" key="5">
    <source>
        <dbReference type="Proteomes" id="UP000184192"/>
    </source>
</evidence>
<sequence length="236" mass="26257">MLQSTCLPFVLYASQRIACYFCAMKRFILITIAAIFCSSATVFAQFNTVTQTNARRKAVPKTTQSATSDQQPPCSMHQQRDSLAFTQIQNQTEQTDRLPALVSPLRHISVTSPFGYRRDPFTKRKALHNGLDLKADYEPAYAMMHGEVIKVGRDKRSGLYVTLRHGDFTVSYCHLSQVLVTKGIHVHPGTIVALTGNSGRSTGPHLHLTLKKDGKNINPAILLSVLEDRIGYLVPK</sequence>
<evidence type="ECO:0000256" key="2">
    <source>
        <dbReference type="SAM" id="SignalP"/>
    </source>
</evidence>
<dbReference type="SUPFAM" id="SSF51261">
    <property type="entry name" value="Duplicated hybrid motif"/>
    <property type="match status" value="1"/>
</dbReference>
<gene>
    <name evidence="4" type="ORF">SAMN05444350_10359</name>
</gene>
<name>A0A1M6BM65_9BACE</name>
<evidence type="ECO:0000313" key="4">
    <source>
        <dbReference type="EMBL" id="SHI49802.1"/>
    </source>
</evidence>
<feature type="chain" id="PRO_5009916115" evidence="2">
    <location>
        <begin position="45"/>
        <end position="236"/>
    </location>
</feature>
<evidence type="ECO:0000259" key="3">
    <source>
        <dbReference type="Pfam" id="PF01551"/>
    </source>
</evidence>
<dbReference type="Proteomes" id="UP000184192">
    <property type="component" value="Unassembled WGS sequence"/>
</dbReference>
<proteinExistence type="predicted"/>
<dbReference type="InterPro" id="IPR011055">
    <property type="entry name" value="Dup_hybrid_motif"/>
</dbReference>
<dbReference type="eggNOG" id="COG0739">
    <property type="taxonomic scope" value="Bacteria"/>
</dbReference>
<dbReference type="CDD" id="cd12797">
    <property type="entry name" value="M23_peptidase"/>
    <property type="match status" value="1"/>
</dbReference>
<feature type="compositionally biased region" description="Polar residues" evidence="1">
    <location>
        <begin position="61"/>
        <end position="76"/>
    </location>
</feature>
<dbReference type="PANTHER" id="PTHR21666:SF270">
    <property type="entry name" value="MUREIN HYDROLASE ACTIVATOR ENVC"/>
    <property type="match status" value="1"/>
</dbReference>